<keyword evidence="2" id="KW-1185">Reference proteome</keyword>
<comment type="caution">
    <text evidence="1">The sequence shown here is derived from an EMBL/GenBank/DDBJ whole genome shotgun (WGS) entry which is preliminary data.</text>
</comment>
<dbReference type="EMBL" id="JABSTQ010011467">
    <property type="protein sequence ID" value="KAG0411024.1"/>
    <property type="molecule type" value="Genomic_DNA"/>
</dbReference>
<proteinExistence type="predicted"/>
<accession>A0AC60NV83</accession>
<organism evidence="1 2">
    <name type="scientific">Ixodes persulcatus</name>
    <name type="common">Taiga tick</name>
    <dbReference type="NCBI Taxonomy" id="34615"/>
    <lineage>
        <taxon>Eukaryota</taxon>
        <taxon>Metazoa</taxon>
        <taxon>Ecdysozoa</taxon>
        <taxon>Arthropoda</taxon>
        <taxon>Chelicerata</taxon>
        <taxon>Arachnida</taxon>
        <taxon>Acari</taxon>
        <taxon>Parasitiformes</taxon>
        <taxon>Ixodida</taxon>
        <taxon>Ixodoidea</taxon>
        <taxon>Ixodidae</taxon>
        <taxon>Ixodinae</taxon>
        <taxon>Ixodes</taxon>
    </lineage>
</organism>
<name>A0AC60NV83_IXOPE</name>
<evidence type="ECO:0000313" key="2">
    <source>
        <dbReference type="Proteomes" id="UP000805193"/>
    </source>
</evidence>
<evidence type="ECO:0000313" key="1">
    <source>
        <dbReference type="EMBL" id="KAG0411024.1"/>
    </source>
</evidence>
<sequence>MEWRSSAILQEWEWVPCLHSENLKGMELSETLIARNGIGMKCPQEIAYRRRFAIAHVVRQQPESSLVLSRERDSAPRLLSRCLHLPILSPAGILRDSCLPVTRLSRPRGEEVFSSPAMGRLQRHPVARRENGTSGAEFEIPIDPAATRPCDRTTASLKGKVMWREGELVFVRKLGTSNVAVLTFVGRRVPRYVHYNCPSHRLQGLQRKIPPASPPRNLATRGPQQQDKQALRQRRQATGPATGNKASYSEKNKNRKASTRSAKSGARTKAPFDNAGDLPPLESAHTKVSGWVGAVPGPLSPSPSPTEIALQKQNAELRRQTEILANKIQAIEAKLARLTEPQAQNGPSEPMQQAEPADHEDRASVASGSSSVSQCSGRTSVGRMPLMEHRLENLERTIADMPDKILEGVRASFRELWQQELPHMLQRITPAVTDSVLSTVQKRSSVQYESSRSRSREGGFLRQTTGSLEHSPAAPCPEMMVPLPEAPSPSGVRRAPHN</sequence>
<protein>
    <submittedName>
        <fullName evidence="1">Uncharacterized protein</fullName>
    </submittedName>
</protein>
<reference evidence="1 2" key="1">
    <citation type="journal article" date="2020" name="Cell">
        <title>Large-Scale Comparative Analyses of Tick Genomes Elucidate Their Genetic Diversity and Vector Capacities.</title>
        <authorList>
            <consortium name="Tick Genome and Microbiome Consortium (TIGMIC)"/>
            <person name="Jia N."/>
            <person name="Wang J."/>
            <person name="Shi W."/>
            <person name="Du L."/>
            <person name="Sun Y."/>
            <person name="Zhan W."/>
            <person name="Jiang J.F."/>
            <person name="Wang Q."/>
            <person name="Zhang B."/>
            <person name="Ji P."/>
            <person name="Bell-Sakyi L."/>
            <person name="Cui X.M."/>
            <person name="Yuan T.T."/>
            <person name="Jiang B.G."/>
            <person name="Yang W.F."/>
            <person name="Lam T.T."/>
            <person name="Chang Q.C."/>
            <person name="Ding S.J."/>
            <person name="Wang X.J."/>
            <person name="Zhu J.G."/>
            <person name="Ruan X.D."/>
            <person name="Zhao L."/>
            <person name="Wei J.T."/>
            <person name="Ye R.Z."/>
            <person name="Que T.C."/>
            <person name="Du C.H."/>
            <person name="Zhou Y.H."/>
            <person name="Cheng J.X."/>
            <person name="Dai P.F."/>
            <person name="Guo W.B."/>
            <person name="Han X.H."/>
            <person name="Huang E.J."/>
            <person name="Li L.F."/>
            <person name="Wei W."/>
            <person name="Gao Y.C."/>
            <person name="Liu J.Z."/>
            <person name="Shao H.Z."/>
            <person name="Wang X."/>
            <person name="Wang C.C."/>
            <person name="Yang T.C."/>
            <person name="Huo Q.B."/>
            <person name="Li W."/>
            <person name="Chen H.Y."/>
            <person name="Chen S.E."/>
            <person name="Zhou L.G."/>
            <person name="Ni X.B."/>
            <person name="Tian J.H."/>
            <person name="Sheng Y."/>
            <person name="Liu T."/>
            <person name="Pan Y.S."/>
            <person name="Xia L.Y."/>
            <person name="Li J."/>
            <person name="Zhao F."/>
            <person name="Cao W.C."/>
        </authorList>
    </citation>
    <scope>NUCLEOTIDE SEQUENCE [LARGE SCALE GENOMIC DNA]</scope>
    <source>
        <strain evidence="1">Iper-2018</strain>
    </source>
</reference>
<gene>
    <name evidence="1" type="ORF">HPB47_011859</name>
</gene>
<dbReference type="Proteomes" id="UP000805193">
    <property type="component" value="Unassembled WGS sequence"/>
</dbReference>